<accession>A0ABR4QP71</accession>
<sequence>MKMDYAWQTERDGFSAPFSHPLPVLIPLSLAPFHWPGQATRAASLHPRVRLHTRTSKTETVEVKGGVGGDRGEERFAALMNARTPRRQPAHEGLADWKWAECAWGLVVGIADHSQRCEAKADG</sequence>
<reference evidence="1 2" key="1">
    <citation type="journal article" date="2022" name="Front. Cell. Infect. Microbiol.">
        <title>The Genomes of Two Strains of Taenia crassiceps the Animal Model for the Study of Human Cysticercosis.</title>
        <authorList>
            <person name="Bobes R.J."/>
            <person name="Estrada K."/>
            <person name="Rios-Valencia D.G."/>
            <person name="Calderon-Gallegos A."/>
            <person name="de la Torre P."/>
            <person name="Carrero J.C."/>
            <person name="Sanchez-Flores A."/>
            <person name="Laclette J.P."/>
        </authorList>
    </citation>
    <scope>NUCLEOTIDE SEQUENCE [LARGE SCALE GENOMIC DNA]</scope>
    <source>
        <strain evidence="1">WFUcys</strain>
    </source>
</reference>
<name>A0ABR4QP71_9CEST</name>
<keyword evidence="2" id="KW-1185">Reference proteome</keyword>
<proteinExistence type="predicted"/>
<gene>
    <name evidence="1" type="ORF">TcWFU_001454</name>
</gene>
<dbReference type="EMBL" id="JAKROA010000001">
    <property type="protein sequence ID" value="KAL5111382.1"/>
    <property type="molecule type" value="Genomic_DNA"/>
</dbReference>
<evidence type="ECO:0000313" key="2">
    <source>
        <dbReference type="Proteomes" id="UP001651158"/>
    </source>
</evidence>
<evidence type="ECO:0000313" key="1">
    <source>
        <dbReference type="EMBL" id="KAL5111382.1"/>
    </source>
</evidence>
<protein>
    <submittedName>
        <fullName evidence="1">Uncharacterized protein</fullName>
    </submittedName>
</protein>
<dbReference type="Proteomes" id="UP001651158">
    <property type="component" value="Unassembled WGS sequence"/>
</dbReference>
<comment type="caution">
    <text evidence="1">The sequence shown here is derived from an EMBL/GenBank/DDBJ whole genome shotgun (WGS) entry which is preliminary data.</text>
</comment>
<organism evidence="1 2">
    <name type="scientific">Taenia crassiceps</name>
    <dbReference type="NCBI Taxonomy" id="6207"/>
    <lineage>
        <taxon>Eukaryota</taxon>
        <taxon>Metazoa</taxon>
        <taxon>Spiralia</taxon>
        <taxon>Lophotrochozoa</taxon>
        <taxon>Platyhelminthes</taxon>
        <taxon>Cestoda</taxon>
        <taxon>Eucestoda</taxon>
        <taxon>Cyclophyllidea</taxon>
        <taxon>Taeniidae</taxon>
        <taxon>Taenia</taxon>
    </lineage>
</organism>